<organism evidence="1 2">
    <name type="scientific">Candidatus Limenecus avicola</name>
    <dbReference type="NCBI Taxonomy" id="2840847"/>
    <lineage>
        <taxon>Bacteria</taxon>
        <taxon>Bacillati</taxon>
        <taxon>Bacillota</taxon>
        <taxon>Clostridia</taxon>
        <taxon>Eubacteriales</taxon>
        <taxon>Clostridiaceae</taxon>
        <taxon>Clostridiaceae incertae sedis</taxon>
        <taxon>Candidatus Limenecus</taxon>
    </lineage>
</organism>
<dbReference type="SUPFAM" id="SSF48371">
    <property type="entry name" value="ARM repeat"/>
    <property type="match status" value="1"/>
</dbReference>
<name>A0A9D1SRC5_9CLOT</name>
<proteinExistence type="predicted"/>
<gene>
    <name evidence="1" type="ORF">IAD26_07210</name>
</gene>
<evidence type="ECO:0000313" key="2">
    <source>
        <dbReference type="Proteomes" id="UP000886748"/>
    </source>
</evidence>
<accession>A0A9D1SRC5</accession>
<protein>
    <submittedName>
        <fullName evidence="1">Uncharacterized protein</fullName>
    </submittedName>
</protein>
<dbReference type="InterPro" id="IPR016024">
    <property type="entry name" value="ARM-type_fold"/>
</dbReference>
<reference evidence="1" key="2">
    <citation type="journal article" date="2021" name="PeerJ">
        <title>Extensive microbial diversity within the chicken gut microbiome revealed by metagenomics and culture.</title>
        <authorList>
            <person name="Gilroy R."/>
            <person name="Ravi A."/>
            <person name="Getino M."/>
            <person name="Pursley I."/>
            <person name="Horton D.L."/>
            <person name="Alikhan N.F."/>
            <person name="Baker D."/>
            <person name="Gharbi K."/>
            <person name="Hall N."/>
            <person name="Watson M."/>
            <person name="Adriaenssens E.M."/>
            <person name="Foster-Nyarko E."/>
            <person name="Jarju S."/>
            <person name="Secka A."/>
            <person name="Antonio M."/>
            <person name="Oren A."/>
            <person name="Chaudhuri R.R."/>
            <person name="La Ragione R."/>
            <person name="Hildebrand F."/>
            <person name="Pallen M.J."/>
        </authorList>
    </citation>
    <scope>NUCLEOTIDE SEQUENCE</scope>
    <source>
        <strain evidence="1">CHK154-7741</strain>
    </source>
</reference>
<comment type="caution">
    <text evidence="1">The sequence shown here is derived from an EMBL/GenBank/DDBJ whole genome shotgun (WGS) entry which is preliminary data.</text>
</comment>
<dbReference type="EMBL" id="DVOD01000052">
    <property type="protein sequence ID" value="HIU92903.1"/>
    <property type="molecule type" value="Genomic_DNA"/>
</dbReference>
<dbReference type="Proteomes" id="UP000886748">
    <property type="component" value="Unassembled WGS sequence"/>
</dbReference>
<dbReference type="AlphaFoldDB" id="A0A9D1SRC5"/>
<reference evidence="1" key="1">
    <citation type="submission" date="2020-10" db="EMBL/GenBank/DDBJ databases">
        <authorList>
            <person name="Gilroy R."/>
        </authorList>
    </citation>
    <scope>NUCLEOTIDE SEQUENCE</scope>
    <source>
        <strain evidence="1">CHK154-7741</strain>
    </source>
</reference>
<sequence length="356" mass="38255">MIQAPLPVNYAAPAAPIQQPAPEYNAIKINIVEPKVNAPGSQQPAQSVYGYPQAPIYNYPQATQAPVYYPPVQTAPVQQQGQVIMTPAPAQTVPVSVPAPQVINQQTINQVPPSVIEPEAPKAEEVKAPEAPVEAPKTEPQAATINVPAFTQRIKADDLADAGKAIEEVADIAQTQPEAASQLLDTDLMEALLGVIGKDSSTLEGPSDRQKELRQQVLEGKQLSEADMAEANKITPLEMAERNKQYALFTTAILQNSLIDEFKKTNNITPDIKDLPGMEQIVTTIKDNPNPMLRASGLAALAYNARPEYKSVMKEIFELSKQDADENVQKVAEEGLAKLATVMDAPAATEAPSQAA</sequence>
<evidence type="ECO:0000313" key="1">
    <source>
        <dbReference type="EMBL" id="HIU92903.1"/>
    </source>
</evidence>